<keyword evidence="3" id="KW-1185">Reference proteome</keyword>
<protein>
    <recommendedName>
        <fullName evidence="4">Carboxylesterase family protein</fullName>
    </recommendedName>
</protein>
<evidence type="ECO:0000313" key="2">
    <source>
        <dbReference type="EMBL" id="KAF2239253.1"/>
    </source>
</evidence>
<dbReference type="OrthoDB" id="3946796at2759"/>
<gene>
    <name evidence="2" type="ORF">EV356DRAFT_572704</name>
</gene>
<feature type="compositionally biased region" description="Polar residues" evidence="1">
    <location>
        <begin position="175"/>
        <end position="185"/>
    </location>
</feature>
<evidence type="ECO:0000313" key="3">
    <source>
        <dbReference type="Proteomes" id="UP000800092"/>
    </source>
</evidence>
<name>A0A6A6HNY0_VIRVR</name>
<feature type="compositionally biased region" description="Polar residues" evidence="1">
    <location>
        <begin position="429"/>
        <end position="449"/>
    </location>
</feature>
<feature type="compositionally biased region" description="Basic and acidic residues" evidence="1">
    <location>
        <begin position="615"/>
        <end position="651"/>
    </location>
</feature>
<feature type="region of interest" description="Disordered" evidence="1">
    <location>
        <begin position="397"/>
        <end position="657"/>
    </location>
</feature>
<dbReference type="EMBL" id="ML991773">
    <property type="protein sequence ID" value="KAF2239253.1"/>
    <property type="molecule type" value="Genomic_DNA"/>
</dbReference>
<feature type="compositionally biased region" description="Basic and acidic residues" evidence="1">
    <location>
        <begin position="554"/>
        <end position="608"/>
    </location>
</feature>
<evidence type="ECO:0000256" key="1">
    <source>
        <dbReference type="SAM" id="MobiDB-lite"/>
    </source>
</evidence>
<proteinExistence type="predicted"/>
<dbReference type="AlphaFoldDB" id="A0A6A6HNY0"/>
<feature type="region of interest" description="Disordered" evidence="1">
    <location>
        <begin position="60"/>
        <end position="122"/>
    </location>
</feature>
<feature type="region of interest" description="Disordered" evidence="1">
    <location>
        <begin position="142"/>
        <end position="204"/>
    </location>
</feature>
<feature type="region of interest" description="Disordered" evidence="1">
    <location>
        <begin position="260"/>
        <end position="326"/>
    </location>
</feature>
<dbReference type="Proteomes" id="UP000800092">
    <property type="component" value="Unassembled WGS sequence"/>
</dbReference>
<feature type="compositionally biased region" description="Basic and acidic residues" evidence="1">
    <location>
        <begin position="341"/>
        <end position="354"/>
    </location>
</feature>
<feature type="compositionally biased region" description="Polar residues" evidence="1">
    <location>
        <begin position="193"/>
        <end position="202"/>
    </location>
</feature>
<feature type="compositionally biased region" description="Polar residues" evidence="1">
    <location>
        <begin position="99"/>
        <end position="109"/>
    </location>
</feature>
<feature type="region of interest" description="Disordered" evidence="1">
    <location>
        <begin position="225"/>
        <end position="244"/>
    </location>
</feature>
<sequence>MPRATRAAARAGMIHVDDADTGIDQAQAAEFGRPPLEEIQDNDRKLVNALSDLDTEISVKKGKAKSKKTKSRKQGAQKACSDIIPQTVQQGNLGVDVLPTNSGDASSTLEVGDKTSETGADTEYFTTSQTELQVDMCSSKSPACGCQAGHKDENGVSPHRGASENEAPNKAGPSDTVSSPAQQTCPDVDGGARSSSTGSANIVSKAEEGLVQEASIHRNVAQLAAETPLKLSPSQHIKRPEESIEAIDALEDALEEVGKEIHILNGSSHHKNDSSSDSGSKLMPKKPTSPADRRISRQSGQDSRLSVARETTKTRHVKAASTRDTRILNRNSVASVVTRSNAEEAYNKEIEPSKRRPMSLSFPAPAPPHKSNKPVTRPTFRLPGDAVAAKLKVKREERLNREGANEQKKCELKARPVRKTANPAITVKPTATSRARISATHQQLNNAISAGSKRKLSIPSRGPASRPSQTSRPTTSTHRPIPRPSTHSTKSRPSASTSTSTPTPTSTSSSLANTSKSRTSSSTTVATVSATTTSSSTSASTSLTKPPISASELAHQRERARAIFARDRDENAEREVTRRTKEDAARKARAEAAERGRAASRKWAERQRARMPGGRMERNGEGKRGGLGELDGKNEESEEGKKREGGARVEVDEVVSA</sequence>
<organism evidence="2 3">
    <name type="scientific">Viridothelium virens</name>
    <name type="common">Speckled blister lichen</name>
    <name type="synonym">Trypethelium virens</name>
    <dbReference type="NCBI Taxonomy" id="1048519"/>
    <lineage>
        <taxon>Eukaryota</taxon>
        <taxon>Fungi</taxon>
        <taxon>Dikarya</taxon>
        <taxon>Ascomycota</taxon>
        <taxon>Pezizomycotina</taxon>
        <taxon>Dothideomycetes</taxon>
        <taxon>Dothideomycetes incertae sedis</taxon>
        <taxon>Trypetheliales</taxon>
        <taxon>Trypetheliaceae</taxon>
        <taxon>Viridothelium</taxon>
    </lineage>
</organism>
<feature type="region of interest" description="Disordered" evidence="1">
    <location>
        <begin position="339"/>
        <end position="380"/>
    </location>
</feature>
<accession>A0A6A6HNY0</accession>
<evidence type="ECO:0008006" key="4">
    <source>
        <dbReference type="Google" id="ProtNLM"/>
    </source>
</evidence>
<feature type="compositionally biased region" description="Basic residues" evidence="1">
    <location>
        <begin position="60"/>
        <end position="75"/>
    </location>
</feature>
<feature type="compositionally biased region" description="Basic and acidic residues" evidence="1">
    <location>
        <begin position="397"/>
        <end position="414"/>
    </location>
</feature>
<feature type="compositionally biased region" description="Low complexity" evidence="1">
    <location>
        <begin position="465"/>
        <end position="547"/>
    </location>
</feature>
<reference evidence="2" key="1">
    <citation type="journal article" date="2020" name="Stud. Mycol.">
        <title>101 Dothideomycetes genomes: a test case for predicting lifestyles and emergence of pathogens.</title>
        <authorList>
            <person name="Haridas S."/>
            <person name="Albert R."/>
            <person name="Binder M."/>
            <person name="Bloem J."/>
            <person name="Labutti K."/>
            <person name="Salamov A."/>
            <person name="Andreopoulos B."/>
            <person name="Baker S."/>
            <person name="Barry K."/>
            <person name="Bills G."/>
            <person name="Bluhm B."/>
            <person name="Cannon C."/>
            <person name="Castanera R."/>
            <person name="Culley D."/>
            <person name="Daum C."/>
            <person name="Ezra D."/>
            <person name="Gonzalez J."/>
            <person name="Henrissat B."/>
            <person name="Kuo A."/>
            <person name="Liang C."/>
            <person name="Lipzen A."/>
            <person name="Lutzoni F."/>
            <person name="Magnuson J."/>
            <person name="Mondo S."/>
            <person name="Nolan M."/>
            <person name="Ohm R."/>
            <person name="Pangilinan J."/>
            <person name="Park H.-J."/>
            <person name="Ramirez L."/>
            <person name="Alfaro M."/>
            <person name="Sun H."/>
            <person name="Tritt A."/>
            <person name="Yoshinaga Y."/>
            <person name="Zwiers L.-H."/>
            <person name="Turgeon B."/>
            <person name="Goodwin S."/>
            <person name="Spatafora J."/>
            <person name="Crous P."/>
            <person name="Grigoriev I."/>
        </authorList>
    </citation>
    <scope>NUCLEOTIDE SEQUENCE</scope>
    <source>
        <strain evidence="2">Tuck. ex Michener</strain>
    </source>
</reference>